<dbReference type="EMBL" id="AOIS01000022">
    <property type="protein sequence ID" value="ELZ20986.1"/>
    <property type="molecule type" value="Genomic_DNA"/>
</dbReference>
<name>M0CCH6_9EURY</name>
<accession>M0CCH6</accession>
<comment type="caution">
    <text evidence="1">The sequence shown here is derived from an EMBL/GenBank/DDBJ whole genome shotgun (WGS) entry which is preliminary data.</text>
</comment>
<dbReference type="Proteomes" id="UP000011657">
    <property type="component" value="Unassembled WGS sequence"/>
</dbReference>
<dbReference type="OrthoDB" id="350108at2157"/>
<evidence type="ECO:0000313" key="2">
    <source>
        <dbReference type="Proteomes" id="UP000011657"/>
    </source>
</evidence>
<reference evidence="1 2" key="1">
    <citation type="journal article" date="2014" name="PLoS Genet.">
        <title>Phylogenetically driven sequencing of extremely halophilic archaea reveals strategies for static and dynamic osmo-response.</title>
        <authorList>
            <person name="Becker E.A."/>
            <person name="Seitzer P.M."/>
            <person name="Tritt A."/>
            <person name="Larsen D."/>
            <person name="Krusor M."/>
            <person name="Yao A.I."/>
            <person name="Wu D."/>
            <person name="Madern D."/>
            <person name="Eisen J.A."/>
            <person name="Darling A.E."/>
            <person name="Facciotti M.T."/>
        </authorList>
    </citation>
    <scope>NUCLEOTIDE SEQUENCE [LARGE SCALE GENOMIC DNA]</scope>
    <source>
        <strain evidence="1 2">JCM 13891</strain>
    </source>
</reference>
<keyword evidence="2" id="KW-1185">Reference proteome</keyword>
<gene>
    <name evidence="1" type="ORF">C477_05792</name>
</gene>
<organism evidence="1 2">
    <name type="scientific">Haloterrigena salina JCM 13891</name>
    <dbReference type="NCBI Taxonomy" id="1227488"/>
    <lineage>
        <taxon>Archaea</taxon>
        <taxon>Methanobacteriati</taxon>
        <taxon>Methanobacteriota</taxon>
        <taxon>Stenosarchaea group</taxon>
        <taxon>Halobacteria</taxon>
        <taxon>Halobacteriales</taxon>
        <taxon>Natrialbaceae</taxon>
        <taxon>Haloterrigena</taxon>
    </lineage>
</organism>
<dbReference type="RefSeq" id="WP_008893486.1">
    <property type="nucleotide sequence ID" value="NZ_AOIS01000022.1"/>
</dbReference>
<evidence type="ECO:0000313" key="1">
    <source>
        <dbReference type="EMBL" id="ELZ20986.1"/>
    </source>
</evidence>
<protein>
    <submittedName>
        <fullName evidence="1">Uncharacterized protein</fullName>
    </submittedName>
</protein>
<sequence length="114" mass="12113">MLATPVGLYELSDVHLDVDEFGINIDDPVVLIGTRSTGATRRKRGTKTVVELGPVRYPASIFQGDGCDALDSSNDMLYGSVVVSEDDLTDDAVSALRESGGSVFSDVTDPNALY</sequence>
<dbReference type="AlphaFoldDB" id="M0CCH6"/>
<dbReference type="STRING" id="1227488.C477_05792"/>
<proteinExistence type="predicted"/>